<keyword evidence="1" id="KW-0805">Transcription regulation</keyword>
<dbReference type="Proteomes" id="UP000199544">
    <property type="component" value="Unassembled WGS sequence"/>
</dbReference>
<keyword evidence="6" id="KW-1185">Reference proteome</keyword>
<dbReference type="InterPro" id="IPR036388">
    <property type="entry name" value="WH-like_DNA-bd_sf"/>
</dbReference>
<dbReference type="AlphaFoldDB" id="A0A1G9TGI9"/>
<feature type="domain" description="HTH gntR-type" evidence="4">
    <location>
        <begin position="16"/>
        <end position="83"/>
    </location>
</feature>
<dbReference type="Pfam" id="PF00392">
    <property type="entry name" value="GntR"/>
    <property type="match status" value="1"/>
</dbReference>
<dbReference type="InterPro" id="IPR000524">
    <property type="entry name" value="Tscrpt_reg_HTH_GntR"/>
</dbReference>
<keyword evidence="3" id="KW-0804">Transcription</keyword>
<dbReference type="GO" id="GO:0043565">
    <property type="term" value="F:sequence-specific DNA binding"/>
    <property type="evidence" value="ECO:0007669"/>
    <property type="project" value="InterPro"/>
</dbReference>
<organism evidence="5 6">
    <name type="scientific">Fictibacillus solisalsi</name>
    <dbReference type="NCBI Taxonomy" id="459525"/>
    <lineage>
        <taxon>Bacteria</taxon>
        <taxon>Bacillati</taxon>
        <taxon>Bacillota</taxon>
        <taxon>Bacilli</taxon>
        <taxon>Bacillales</taxon>
        <taxon>Fictibacillaceae</taxon>
        <taxon>Fictibacillus</taxon>
    </lineage>
</organism>
<dbReference type="PANTHER" id="PTHR43537:SF5">
    <property type="entry name" value="UXU OPERON TRANSCRIPTIONAL REGULATOR"/>
    <property type="match status" value="1"/>
</dbReference>
<dbReference type="PROSITE" id="PS50949">
    <property type="entry name" value="HTH_GNTR"/>
    <property type="match status" value="1"/>
</dbReference>
<dbReference type="Gene3D" id="1.10.10.10">
    <property type="entry name" value="Winged helix-like DNA-binding domain superfamily/Winged helix DNA-binding domain"/>
    <property type="match status" value="1"/>
</dbReference>
<dbReference type="PRINTS" id="PR00033">
    <property type="entry name" value="HTHASNC"/>
</dbReference>
<dbReference type="InterPro" id="IPR000485">
    <property type="entry name" value="AsnC-type_HTH_dom"/>
</dbReference>
<evidence type="ECO:0000256" key="3">
    <source>
        <dbReference type="ARBA" id="ARBA00023163"/>
    </source>
</evidence>
<evidence type="ECO:0000313" key="5">
    <source>
        <dbReference type="EMBL" id="SDM46698.1"/>
    </source>
</evidence>
<reference evidence="6" key="1">
    <citation type="submission" date="2016-10" db="EMBL/GenBank/DDBJ databases">
        <authorList>
            <person name="Varghese N."/>
            <person name="Submissions S."/>
        </authorList>
    </citation>
    <scope>NUCLEOTIDE SEQUENCE [LARGE SCALE GENOMIC DNA]</scope>
    <source>
        <strain evidence="6">CGMCC 1.6854</strain>
    </source>
</reference>
<dbReference type="STRING" id="459525.SAMN04488137_0272"/>
<dbReference type="SUPFAM" id="SSF48008">
    <property type="entry name" value="GntR ligand-binding domain-like"/>
    <property type="match status" value="1"/>
</dbReference>
<dbReference type="CDD" id="cd07377">
    <property type="entry name" value="WHTH_GntR"/>
    <property type="match status" value="1"/>
</dbReference>
<dbReference type="Gene3D" id="1.20.120.530">
    <property type="entry name" value="GntR ligand-binding domain-like"/>
    <property type="match status" value="1"/>
</dbReference>
<keyword evidence="2 5" id="KW-0238">DNA-binding</keyword>
<protein>
    <submittedName>
        <fullName evidence="5">DNA-binding transcriptional regulator, GntR family</fullName>
    </submittedName>
</protein>
<gene>
    <name evidence="5" type="ORF">SAMN04488137_0272</name>
</gene>
<accession>A0A1G9TGI9</accession>
<evidence type="ECO:0000259" key="4">
    <source>
        <dbReference type="PROSITE" id="PS50949"/>
    </source>
</evidence>
<dbReference type="SMART" id="SM00895">
    <property type="entry name" value="FCD"/>
    <property type="match status" value="1"/>
</dbReference>
<dbReference type="GO" id="GO:0003700">
    <property type="term" value="F:DNA-binding transcription factor activity"/>
    <property type="evidence" value="ECO:0007669"/>
    <property type="project" value="InterPro"/>
</dbReference>
<evidence type="ECO:0000313" key="6">
    <source>
        <dbReference type="Proteomes" id="UP000199544"/>
    </source>
</evidence>
<dbReference type="InterPro" id="IPR008920">
    <property type="entry name" value="TF_FadR/GntR_C"/>
</dbReference>
<dbReference type="InterPro" id="IPR011711">
    <property type="entry name" value="GntR_C"/>
</dbReference>
<dbReference type="PRINTS" id="PR00035">
    <property type="entry name" value="HTHGNTR"/>
</dbReference>
<proteinExistence type="predicted"/>
<evidence type="ECO:0000256" key="2">
    <source>
        <dbReference type="ARBA" id="ARBA00023125"/>
    </source>
</evidence>
<dbReference type="SUPFAM" id="SSF46785">
    <property type="entry name" value="Winged helix' DNA-binding domain"/>
    <property type="match status" value="1"/>
</dbReference>
<name>A0A1G9TGI9_9BACL</name>
<dbReference type="EMBL" id="FNHW01000001">
    <property type="protein sequence ID" value="SDM46698.1"/>
    <property type="molecule type" value="Genomic_DNA"/>
</dbReference>
<dbReference type="PANTHER" id="PTHR43537">
    <property type="entry name" value="TRANSCRIPTIONAL REGULATOR, GNTR FAMILY"/>
    <property type="match status" value="1"/>
</dbReference>
<dbReference type="InterPro" id="IPR036390">
    <property type="entry name" value="WH_DNA-bd_sf"/>
</dbReference>
<dbReference type="Pfam" id="PF07729">
    <property type="entry name" value="FCD"/>
    <property type="match status" value="1"/>
</dbReference>
<evidence type="ECO:0000256" key="1">
    <source>
        <dbReference type="ARBA" id="ARBA00023015"/>
    </source>
</evidence>
<dbReference type="SMART" id="SM00345">
    <property type="entry name" value="HTH_GNTR"/>
    <property type="match status" value="1"/>
</dbReference>
<sequence>MRYIGFMKNIQRIKRQSLRDEVYHNLKDAILSLELEPEERINDKDLAEQFGISRTPVREALKRLEDEGLVEAMPGSATRVAPLHKEEAKHAFTVVAALHALAARLAVPVFHNGDVRTLKEYNQRLKKAMEEKNVSAAIAADERFHEVFLEAAGNPELRKALVASTAKIRRLEMAQFGSLKGIQSVQQHEQIISACIEKDREKTAQLTEKNWLSLGELLIQE</sequence>